<keyword evidence="3 6" id="KW-0812">Transmembrane</keyword>
<protein>
    <submittedName>
        <fullName evidence="7">Uncharacterized protein</fullName>
    </submittedName>
</protein>
<dbReference type="EMBL" id="BAAABY010000009">
    <property type="protein sequence ID" value="GAA0448185.1"/>
    <property type="molecule type" value="Genomic_DNA"/>
</dbReference>
<dbReference type="InterPro" id="IPR001123">
    <property type="entry name" value="LeuE-type"/>
</dbReference>
<keyword evidence="2" id="KW-1003">Cell membrane</keyword>
<evidence type="ECO:0000256" key="4">
    <source>
        <dbReference type="ARBA" id="ARBA00022989"/>
    </source>
</evidence>
<proteinExistence type="predicted"/>
<keyword evidence="5 6" id="KW-0472">Membrane</keyword>
<sequence>MLTQLAAPLGVLGLLTVVPGPDLAIVTRRAVAAGPRDGLRTVGGIASGLLVWGALTVAGLAAALAACRSLRLRRNVPD</sequence>
<evidence type="ECO:0000256" key="2">
    <source>
        <dbReference type="ARBA" id="ARBA00022475"/>
    </source>
</evidence>
<reference evidence="7 8" key="1">
    <citation type="journal article" date="2019" name="Int. J. Syst. Evol. Microbiol.">
        <title>The Global Catalogue of Microorganisms (GCM) 10K type strain sequencing project: providing services to taxonomists for standard genome sequencing and annotation.</title>
        <authorList>
            <consortium name="The Broad Institute Genomics Platform"/>
            <consortium name="The Broad Institute Genome Sequencing Center for Infectious Disease"/>
            <person name="Wu L."/>
            <person name="Ma J."/>
        </authorList>
    </citation>
    <scope>NUCLEOTIDE SEQUENCE [LARGE SCALE GENOMIC DNA]</scope>
    <source>
        <strain evidence="7 8">JCM 4805</strain>
    </source>
</reference>
<dbReference type="Proteomes" id="UP001500909">
    <property type="component" value="Unassembled WGS sequence"/>
</dbReference>
<name>A0ABN0ZHV6_9ACTN</name>
<keyword evidence="8" id="KW-1185">Reference proteome</keyword>
<evidence type="ECO:0000313" key="7">
    <source>
        <dbReference type="EMBL" id="GAA0448185.1"/>
    </source>
</evidence>
<keyword evidence="4 6" id="KW-1133">Transmembrane helix</keyword>
<accession>A0ABN0ZHV6</accession>
<organism evidence="7 8">
    <name type="scientific">Streptomyces olivaceiscleroticus</name>
    <dbReference type="NCBI Taxonomy" id="68245"/>
    <lineage>
        <taxon>Bacteria</taxon>
        <taxon>Bacillati</taxon>
        <taxon>Actinomycetota</taxon>
        <taxon>Actinomycetes</taxon>
        <taxon>Kitasatosporales</taxon>
        <taxon>Streptomycetaceae</taxon>
        <taxon>Streptomyces</taxon>
    </lineage>
</organism>
<comment type="caution">
    <text evidence="7">The sequence shown here is derived from an EMBL/GenBank/DDBJ whole genome shotgun (WGS) entry which is preliminary data.</text>
</comment>
<evidence type="ECO:0000256" key="3">
    <source>
        <dbReference type="ARBA" id="ARBA00022692"/>
    </source>
</evidence>
<evidence type="ECO:0000256" key="1">
    <source>
        <dbReference type="ARBA" id="ARBA00004651"/>
    </source>
</evidence>
<evidence type="ECO:0000256" key="6">
    <source>
        <dbReference type="SAM" id="Phobius"/>
    </source>
</evidence>
<dbReference type="Pfam" id="PF01810">
    <property type="entry name" value="LysE"/>
    <property type="match status" value="1"/>
</dbReference>
<evidence type="ECO:0000256" key="5">
    <source>
        <dbReference type="ARBA" id="ARBA00023136"/>
    </source>
</evidence>
<evidence type="ECO:0000313" key="8">
    <source>
        <dbReference type="Proteomes" id="UP001500909"/>
    </source>
</evidence>
<feature type="transmembrane region" description="Helical" evidence="6">
    <location>
        <begin position="48"/>
        <end position="67"/>
    </location>
</feature>
<comment type="subcellular location">
    <subcellularLocation>
        <location evidence="1">Cell membrane</location>
        <topology evidence="1">Multi-pass membrane protein</topology>
    </subcellularLocation>
</comment>
<gene>
    <name evidence="7" type="ORF">GCM10010361_10130</name>
</gene>